<evidence type="ECO:0000259" key="7">
    <source>
        <dbReference type="PROSITE" id="PS00486"/>
    </source>
</evidence>
<dbReference type="SMART" id="SM00507">
    <property type="entry name" value="HNHc"/>
    <property type="match status" value="1"/>
</dbReference>
<dbReference type="PANTHER" id="PTHR11361:SF34">
    <property type="entry name" value="DNA MISMATCH REPAIR PROTEIN MSH1, MITOCHONDRIAL"/>
    <property type="match status" value="1"/>
</dbReference>
<dbReference type="Pfam" id="PF05192">
    <property type="entry name" value="MutS_III"/>
    <property type="match status" value="1"/>
</dbReference>
<dbReference type="InterPro" id="IPR045076">
    <property type="entry name" value="MutS"/>
</dbReference>
<dbReference type="GO" id="GO:0005524">
    <property type="term" value="F:ATP binding"/>
    <property type="evidence" value="ECO:0007669"/>
    <property type="project" value="UniProtKB-KW"/>
</dbReference>
<dbReference type="SMART" id="SM00534">
    <property type="entry name" value="MUTSac"/>
    <property type="match status" value="1"/>
</dbReference>
<dbReference type="GO" id="GO:0006298">
    <property type="term" value="P:mismatch repair"/>
    <property type="evidence" value="ECO:0007669"/>
    <property type="project" value="InterPro"/>
</dbReference>
<dbReference type="Gene3D" id="1.10.1420.10">
    <property type="match status" value="1"/>
</dbReference>
<keyword evidence="2" id="KW-0547">Nucleotide-binding</keyword>
<protein>
    <submittedName>
        <fullName evidence="8">MutS-like protein</fullName>
    </submittedName>
</protein>
<organism evidence="8">
    <name type="scientific">Chrysogorgia sp. type K</name>
    <dbReference type="NCBI Taxonomy" id="1203184"/>
    <lineage>
        <taxon>Eukaryota</taxon>
        <taxon>Metazoa</taxon>
        <taxon>Cnidaria</taxon>
        <taxon>Anthozoa</taxon>
        <taxon>Octocorallia</taxon>
        <taxon>Scleralcyonacea</taxon>
        <taxon>Chrysogorgiidae</taxon>
        <taxon>Chrysogorgia</taxon>
    </lineage>
</organism>
<evidence type="ECO:0000313" key="8">
    <source>
        <dbReference type="EMBL" id="ADJ53944.1"/>
    </source>
</evidence>
<sequence length="982" mass="111209">MSQVPMQYFNLMEENYSKYGLSVIQLIQIGKFYELWHEPDVPSRQQAYSQAELLVESSIRSRSLGVTPPIEQVASLLDMRIISPGKRSLLQMGFPIYSLTTYLSTLLDKGWTIIVIDELTTGKSGLKQRAVSRIYSPSCNLEDCSELSYVISIYFKDDLLGITLFSAMSGHSIMFPVDWVDRDKVARLLISYRIKEIVIRADSGANSGILNKIYGLLIGWNLFPSEPNARIEVMGETLTSTPGLSCYLSYRYENDNKEWLLLHIYLGVNEEWFNKNYQEYTLSKIFQSTWTEDVNQASLISLLGTLQFIKNLNPNLIKNLQLPECYNSVVSPLNLILCNRAEYQLDLLPKKGKLGGLLNLVDCCSTTMGKRLLKFRLLNPITDYSELNLRYEEVATLLDKQIFDNSELKQIKDLSSLHRQWAICASSDTTLPPKKLSQIYHSYLSANKLMGSLLPLLRLPPSVGPQLESLIGEIDRFFQVDNLSGDFKDILQPTDNLTNLLGQRQTLRAQLTEWAEQTSNIVFQDTISIKAEYFSKEGYAFSILSKKLAKLERYLANAPVTDPPIIILGKRGSHHIITSPAILKVSIEFNLLEEQVNIYVKQTYNGELKRLYFSYSELFLPLENMISRLDVALSGAIVSTKFNYTRPCLLTTDQKAKGLIETINLRHPLIEQLNTQEECVAHDISLEDKGMLVFSVNGAGKSTLLRAIGVNVILAQAGMYVAADSFKLRPYHYLITRILGGDDLHKGQGTFEVEMRDLSTILKLANYNSLILGDEICHGTEVSSGLAILAATIERLTAARTSFVLSTHLHQVCSLIDSPVRYYHLSVIQREDWGIIYERKLKPGPGPSQYGIEVMGHIINDREFYTNALKYRKLINWKSPRPRSKHSSLTVFRPSKYNSKVFIDSCEICGAIAEAIHHIKPKRLSGGHSFNLSRRSNLVPVCSSCHLDIHRNKISILGWKRTPAHKKLYWVYLNESLDSGTE</sequence>
<keyword evidence="4" id="KW-0067">ATP-binding</keyword>
<keyword evidence="5" id="KW-0238">DNA-binding</keyword>
<dbReference type="SUPFAM" id="SSF48334">
    <property type="entry name" value="DNA repair protein MutS, domain III"/>
    <property type="match status" value="1"/>
</dbReference>
<evidence type="ECO:0000256" key="2">
    <source>
        <dbReference type="ARBA" id="ARBA00022741"/>
    </source>
</evidence>
<dbReference type="InterPro" id="IPR036187">
    <property type="entry name" value="DNA_mismatch_repair_MutS_sf"/>
</dbReference>
<feature type="domain" description="DNA mismatch repair proteins mutS family" evidence="7">
    <location>
        <begin position="769"/>
        <end position="785"/>
    </location>
</feature>
<keyword evidence="3" id="KW-0227">DNA damage</keyword>
<dbReference type="InterPro" id="IPR016151">
    <property type="entry name" value="DNA_mismatch_repair_MutS_N"/>
</dbReference>
<dbReference type="Pfam" id="PF00488">
    <property type="entry name" value="MutS_V"/>
    <property type="match status" value="1"/>
</dbReference>
<geneLocation type="mitochondrion" evidence="8"/>
<dbReference type="GO" id="GO:0030983">
    <property type="term" value="F:mismatched DNA binding"/>
    <property type="evidence" value="ECO:0007669"/>
    <property type="project" value="InterPro"/>
</dbReference>
<evidence type="ECO:0000256" key="5">
    <source>
        <dbReference type="ARBA" id="ARBA00023125"/>
    </source>
</evidence>
<dbReference type="GO" id="GO:0005634">
    <property type="term" value="C:nucleus"/>
    <property type="evidence" value="ECO:0007669"/>
    <property type="project" value="TreeGrafter"/>
</dbReference>
<dbReference type="PANTHER" id="PTHR11361">
    <property type="entry name" value="DNA MISMATCH REPAIR PROTEIN MUTS FAMILY MEMBER"/>
    <property type="match status" value="1"/>
</dbReference>
<keyword evidence="8" id="KW-0496">Mitochondrion</keyword>
<dbReference type="InterPro" id="IPR000432">
    <property type="entry name" value="DNA_mismatch_repair_MutS_C"/>
</dbReference>
<dbReference type="EMBL" id="GQ868344">
    <property type="protein sequence ID" value="ADJ53944.1"/>
    <property type="molecule type" value="Genomic_DNA"/>
</dbReference>
<dbReference type="InterPro" id="IPR003615">
    <property type="entry name" value="HNH_nuc"/>
</dbReference>
<dbReference type="PROSITE" id="PS00486">
    <property type="entry name" value="DNA_MISMATCH_REPAIR_2"/>
    <property type="match status" value="1"/>
</dbReference>
<evidence type="ECO:0000256" key="6">
    <source>
        <dbReference type="ARBA" id="ARBA00023204"/>
    </source>
</evidence>
<comment type="similarity">
    <text evidence="1">Belongs to the DNA mismatch repair MutS family.</text>
</comment>
<name>D8VD17_9CNID</name>
<dbReference type="GO" id="GO:0043504">
    <property type="term" value="P:mitochondrial DNA repair"/>
    <property type="evidence" value="ECO:0007669"/>
    <property type="project" value="TreeGrafter"/>
</dbReference>
<evidence type="ECO:0000256" key="4">
    <source>
        <dbReference type="ARBA" id="ARBA00022840"/>
    </source>
</evidence>
<dbReference type="GO" id="GO:0140664">
    <property type="term" value="F:ATP-dependent DNA damage sensor activity"/>
    <property type="evidence" value="ECO:0007669"/>
    <property type="project" value="InterPro"/>
</dbReference>
<evidence type="ECO:0000256" key="1">
    <source>
        <dbReference type="ARBA" id="ARBA00006271"/>
    </source>
</evidence>
<gene>
    <name evidence="8" type="primary">msh1</name>
</gene>
<dbReference type="GO" id="GO:0005739">
    <property type="term" value="C:mitochondrion"/>
    <property type="evidence" value="ECO:0007669"/>
    <property type="project" value="TreeGrafter"/>
</dbReference>
<dbReference type="InterPro" id="IPR027417">
    <property type="entry name" value="P-loop_NTPase"/>
</dbReference>
<dbReference type="CDD" id="cd00085">
    <property type="entry name" value="HNHc"/>
    <property type="match status" value="1"/>
</dbReference>
<dbReference type="Gene3D" id="1.10.30.50">
    <property type="match status" value="1"/>
</dbReference>
<dbReference type="Gene3D" id="3.40.1170.10">
    <property type="entry name" value="DNA repair protein MutS, domain I"/>
    <property type="match status" value="1"/>
</dbReference>
<dbReference type="SUPFAM" id="SSF52540">
    <property type="entry name" value="P-loop containing nucleoside triphosphate hydrolases"/>
    <property type="match status" value="1"/>
</dbReference>
<proteinExistence type="inferred from homology"/>
<dbReference type="SUPFAM" id="SSF55271">
    <property type="entry name" value="DNA repair protein MutS, domain I"/>
    <property type="match status" value="1"/>
</dbReference>
<dbReference type="InterPro" id="IPR007696">
    <property type="entry name" value="DNA_mismatch_repair_MutS_core"/>
</dbReference>
<dbReference type="AlphaFoldDB" id="D8VD17"/>
<reference evidence="8" key="1">
    <citation type="journal article" date="2011" name="Mol. Ecol. Resour.">
        <title>Limitations of mitochondrial gene barcoding in Octocorallia.</title>
        <authorList>
            <person name="McFadden C.S."/>
            <person name="Benayahu Y."/>
            <person name="Pante E."/>
            <person name="Thoma J.N."/>
            <person name="Nevarez P.A."/>
            <person name="France S.C."/>
        </authorList>
    </citation>
    <scope>NUCLEOTIDE SEQUENCE</scope>
    <source>
        <strain evidence="8">C14414</strain>
    </source>
</reference>
<dbReference type="SMART" id="SM00533">
    <property type="entry name" value="MUTSd"/>
    <property type="match status" value="1"/>
</dbReference>
<accession>D8VD17</accession>
<dbReference type="Gene3D" id="3.40.50.300">
    <property type="entry name" value="P-loop containing nucleotide triphosphate hydrolases"/>
    <property type="match status" value="1"/>
</dbReference>
<evidence type="ECO:0000256" key="3">
    <source>
        <dbReference type="ARBA" id="ARBA00022763"/>
    </source>
</evidence>
<keyword evidence="6" id="KW-0234">DNA repair</keyword>